<keyword evidence="7 8" id="KW-0472">Membrane</keyword>
<dbReference type="GO" id="GO:0046428">
    <property type="term" value="F:1,4-dihydroxy-2-naphthoate polyprenyltransferase activity"/>
    <property type="evidence" value="ECO:0007669"/>
    <property type="project" value="UniProtKB-UniRule"/>
</dbReference>
<evidence type="ECO:0000256" key="9">
    <source>
        <dbReference type="NCBIfam" id="TIGR00751"/>
    </source>
</evidence>
<dbReference type="GO" id="GO:0042371">
    <property type="term" value="P:vitamin K biosynthetic process"/>
    <property type="evidence" value="ECO:0007669"/>
    <property type="project" value="TreeGrafter"/>
</dbReference>
<keyword evidence="2 8" id="KW-0474">Menaquinone biosynthesis</keyword>
<dbReference type="CDD" id="cd13962">
    <property type="entry name" value="PT_UbiA_UBIAD1"/>
    <property type="match status" value="1"/>
</dbReference>
<keyword evidence="4 8" id="KW-0808">Transferase</keyword>
<dbReference type="GO" id="GO:0009234">
    <property type="term" value="P:menaquinone biosynthetic process"/>
    <property type="evidence" value="ECO:0007669"/>
    <property type="project" value="UniProtKB-UniRule"/>
</dbReference>
<dbReference type="PANTHER" id="PTHR13929">
    <property type="entry name" value="1,4-DIHYDROXY-2-NAPHTHOATE OCTAPRENYLTRANSFERASE"/>
    <property type="match status" value="1"/>
</dbReference>
<dbReference type="Gene3D" id="1.10.357.140">
    <property type="entry name" value="UbiA prenyltransferase"/>
    <property type="match status" value="1"/>
</dbReference>
<dbReference type="Proteomes" id="UP000503399">
    <property type="component" value="Chromosome"/>
</dbReference>
<keyword evidence="11" id="KW-1185">Reference proteome</keyword>
<evidence type="ECO:0000256" key="4">
    <source>
        <dbReference type="ARBA" id="ARBA00022679"/>
    </source>
</evidence>
<dbReference type="InterPro" id="IPR026046">
    <property type="entry name" value="UBIAD1"/>
</dbReference>
<gene>
    <name evidence="8 10" type="primary">menA</name>
    <name evidence="10" type="ORF">R50_0751</name>
</gene>
<comment type="function">
    <text evidence="8">Conversion of 1,4-dihydroxy-2-naphthoate (DHNA) to demethylmenaquinone (DMK).</text>
</comment>
<dbReference type="GO" id="GO:0005886">
    <property type="term" value="C:plasma membrane"/>
    <property type="evidence" value="ECO:0007669"/>
    <property type="project" value="UniProtKB-SubCell"/>
</dbReference>
<evidence type="ECO:0000256" key="6">
    <source>
        <dbReference type="ARBA" id="ARBA00022989"/>
    </source>
</evidence>
<name>A0A6F8ZEQ8_9FIRM</name>
<comment type="pathway">
    <text evidence="8">Quinol/quinone metabolism; menaquinone biosynthesis; menaquinol from 1,4-dihydroxy-2-naphthoate: step 1/2.</text>
</comment>
<feature type="transmembrane region" description="Helical" evidence="8">
    <location>
        <begin position="113"/>
        <end position="132"/>
    </location>
</feature>
<dbReference type="Pfam" id="PF01040">
    <property type="entry name" value="UbiA"/>
    <property type="match status" value="1"/>
</dbReference>
<feature type="transmembrane region" description="Helical" evidence="8">
    <location>
        <begin position="212"/>
        <end position="230"/>
    </location>
</feature>
<evidence type="ECO:0000256" key="8">
    <source>
        <dbReference type="HAMAP-Rule" id="MF_01937"/>
    </source>
</evidence>
<keyword evidence="3 8" id="KW-1003">Cell membrane</keyword>
<dbReference type="PANTHER" id="PTHR13929:SF0">
    <property type="entry name" value="UBIA PRENYLTRANSFERASE DOMAIN-CONTAINING PROTEIN 1"/>
    <property type="match status" value="1"/>
</dbReference>
<keyword evidence="6 8" id="KW-1133">Transmembrane helix</keyword>
<evidence type="ECO:0000313" key="10">
    <source>
        <dbReference type="EMBL" id="CAB1128257.1"/>
    </source>
</evidence>
<evidence type="ECO:0000256" key="7">
    <source>
        <dbReference type="ARBA" id="ARBA00023136"/>
    </source>
</evidence>
<dbReference type="EMBL" id="LR778114">
    <property type="protein sequence ID" value="CAB1128257.1"/>
    <property type="molecule type" value="Genomic_DNA"/>
</dbReference>
<sequence>MTVRQWWALARPATLPASVVPVAVGAAVAAERGPWSWPLSLVMLVVALLLQIGTNMVNEWADFHRGVDAPDSVGIAGVIVAGHLSPATVWRWAVGTYALAFGLGLGLVAVRGWPLLALGLAGIGAGFLYNAGPRPLSATPWGEALVFAIMGPVEVLASEVAAAGTISPGGWAASVAVGFSVAAILTANNLRDRDKDGARGRRTLAVLLGDRGGARLLAALVAAPFLWLALAAGLGWLPVTVLAAWLAVPVAVAGVRRLMQPGPGRRRAVAVVGRIHLLAGLLLAMGLLLAR</sequence>
<organism evidence="10 11">
    <name type="scientific">Candidatus Hydrogenisulfobacillus filiaventi</name>
    <dbReference type="NCBI Taxonomy" id="2707344"/>
    <lineage>
        <taxon>Bacteria</taxon>
        <taxon>Bacillati</taxon>
        <taxon>Bacillota</taxon>
        <taxon>Clostridia</taxon>
        <taxon>Eubacteriales</taxon>
        <taxon>Clostridiales Family XVII. Incertae Sedis</taxon>
        <taxon>Candidatus Hydrogenisulfobacillus</taxon>
    </lineage>
</organism>
<dbReference type="InterPro" id="IPR000537">
    <property type="entry name" value="UbiA_prenyltransferase"/>
</dbReference>
<reference evidence="10 11" key="1">
    <citation type="submission" date="2020-02" db="EMBL/GenBank/DDBJ databases">
        <authorList>
            <person name="Hogendoorn C."/>
        </authorList>
    </citation>
    <scope>NUCLEOTIDE SEQUENCE [LARGE SCALE GENOMIC DNA]</scope>
    <source>
        <strain evidence="10">R501</strain>
    </source>
</reference>
<dbReference type="NCBIfam" id="TIGR00751">
    <property type="entry name" value="menA"/>
    <property type="match status" value="1"/>
</dbReference>
<dbReference type="EC" id="2.5.1.74" evidence="8 9"/>
<evidence type="ECO:0000256" key="2">
    <source>
        <dbReference type="ARBA" id="ARBA00022428"/>
    </source>
</evidence>
<dbReference type="InterPro" id="IPR044878">
    <property type="entry name" value="UbiA_sf"/>
</dbReference>
<evidence type="ECO:0000313" key="11">
    <source>
        <dbReference type="Proteomes" id="UP000503399"/>
    </source>
</evidence>
<dbReference type="UniPathway" id="UPA00079">
    <property type="reaction ID" value="UER00168"/>
</dbReference>
<feature type="transmembrane region" description="Helical" evidence="8">
    <location>
        <begin position="73"/>
        <end position="93"/>
    </location>
</feature>
<feature type="transmembrane region" description="Helical" evidence="8">
    <location>
        <begin position="39"/>
        <end position="61"/>
    </location>
</feature>
<dbReference type="AlphaFoldDB" id="A0A6F8ZEQ8"/>
<proteinExistence type="inferred from homology"/>
<comment type="catalytic activity">
    <reaction evidence="8">
        <text>an all-trans-polyprenyl diphosphate + 1,4-dihydroxy-2-naphthoate + H(+) = a 2-demethylmenaquinol + CO2 + diphosphate</text>
        <dbReference type="Rhea" id="RHEA:26478"/>
        <dbReference type="Rhea" id="RHEA-COMP:9563"/>
        <dbReference type="Rhea" id="RHEA-COMP:9564"/>
        <dbReference type="ChEBI" id="CHEBI:11173"/>
        <dbReference type="ChEBI" id="CHEBI:15378"/>
        <dbReference type="ChEBI" id="CHEBI:16526"/>
        <dbReference type="ChEBI" id="CHEBI:33019"/>
        <dbReference type="ChEBI" id="CHEBI:55437"/>
        <dbReference type="ChEBI" id="CHEBI:58914"/>
        <dbReference type="EC" id="2.5.1.74"/>
    </reaction>
</comment>
<feature type="transmembrane region" description="Helical" evidence="8">
    <location>
        <begin position="170"/>
        <end position="191"/>
    </location>
</feature>
<dbReference type="KEGG" id="hfv:R50_0751"/>
<dbReference type="HAMAP" id="MF_01937">
    <property type="entry name" value="MenA_1"/>
    <property type="match status" value="1"/>
</dbReference>
<evidence type="ECO:0000256" key="1">
    <source>
        <dbReference type="ARBA" id="ARBA00004141"/>
    </source>
</evidence>
<keyword evidence="5 8" id="KW-0812">Transmembrane</keyword>
<feature type="transmembrane region" description="Helical" evidence="8">
    <location>
        <begin position="268"/>
        <end position="290"/>
    </location>
</feature>
<comment type="similarity">
    <text evidence="8">Belongs to the MenA family. Type 1 subfamily.</text>
</comment>
<comment type="subcellular location">
    <subcellularLocation>
        <location evidence="8">Cell membrane</location>
        <topology evidence="8">Multi-pass membrane protein</topology>
    </subcellularLocation>
    <subcellularLocation>
        <location evidence="1">Membrane</location>
        <topology evidence="1">Multi-pass membrane protein</topology>
    </subcellularLocation>
</comment>
<feature type="transmembrane region" description="Helical" evidence="8">
    <location>
        <begin position="144"/>
        <end position="164"/>
    </location>
</feature>
<feature type="transmembrane region" description="Helical" evidence="8">
    <location>
        <begin position="236"/>
        <end position="256"/>
    </location>
</feature>
<evidence type="ECO:0000256" key="3">
    <source>
        <dbReference type="ARBA" id="ARBA00022475"/>
    </source>
</evidence>
<dbReference type="PIRSF" id="PIRSF005355">
    <property type="entry name" value="UBIAD1"/>
    <property type="match status" value="1"/>
</dbReference>
<evidence type="ECO:0000256" key="5">
    <source>
        <dbReference type="ARBA" id="ARBA00022692"/>
    </source>
</evidence>
<protein>
    <recommendedName>
        <fullName evidence="8 9">1,4-dihydroxy-2-naphthoate octaprenyltransferase</fullName>
        <shortName evidence="8">DHNA-octaprenyltransferase</shortName>
        <ecNumber evidence="8 9">2.5.1.74</ecNumber>
    </recommendedName>
</protein>
<dbReference type="InterPro" id="IPR004657">
    <property type="entry name" value="MenA"/>
</dbReference>
<accession>A0A6F8ZEQ8</accession>